<keyword evidence="4" id="KW-1185">Reference proteome</keyword>
<accession>A0A8D5ZKE7</accession>
<dbReference type="EMBL" id="AP024597">
    <property type="protein sequence ID" value="BCU71310.1"/>
    <property type="molecule type" value="Genomic_DNA"/>
</dbReference>
<sequence>MIITLDNGVRIYYEVRDENNANDTVILIHHLAGSKNSWKYIYPTLSRKYKVLVYDLRGHGRSSIPPAPYLIEEHSEDLRKLLEIEGIKEPIIVGHSLGTLIAIDYALKNSVKKLVLIGALYKAPAREPYEKMLSIALSLGMEALADYRRKINDFAPTLYGNPRAWNDLLSVYRENTPIGYKYAVEGLLNARDYSEELTKLDIETLLLYGSEDKLSQNLNLFKSKIKDAKSKVFASYGHFLNFEMPEELTKELLNFLYKSP</sequence>
<dbReference type="GeneID" id="66164329"/>
<dbReference type="GO" id="GO:0016020">
    <property type="term" value="C:membrane"/>
    <property type="evidence" value="ECO:0007669"/>
    <property type="project" value="TreeGrafter"/>
</dbReference>
<dbReference type="PANTHER" id="PTHR43798:SF31">
    <property type="entry name" value="AB HYDROLASE SUPERFAMILY PROTEIN YCLE"/>
    <property type="match status" value="1"/>
</dbReference>
<name>A0A8D5ZKE7_9CREN</name>
<dbReference type="PRINTS" id="PR00111">
    <property type="entry name" value="ABHYDROLASE"/>
</dbReference>
<dbReference type="KEGG" id="csty:KN1_26070"/>
<evidence type="ECO:0000313" key="3">
    <source>
        <dbReference type="EMBL" id="BCU71310.1"/>
    </source>
</evidence>
<dbReference type="InterPro" id="IPR000073">
    <property type="entry name" value="AB_hydrolase_1"/>
</dbReference>
<dbReference type="InterPro" id="IPR050266">
    <property type="entry name" value="AB_hydrolase_sf"/>
</dbReference>
<organism evidence="3 4">
    <name type="scientific">Stygiolobus caldivivus</name>
    <dbReference type="NCBI Taxonomy" id="2824673"/>
    <lineage>
        <taxon>Archaea</taxon>
        <taxon>Thermoproteota</taxon>
        <taxon>Thermoprotei</taxon>
        <taxon>Sulfolobales</taxon>
        <taxon>Sulfolobaceae</taxon>
        <taxon>Stygiolobus</taxon>
    </lineage>
</organism>
<protein>
    <submittedName>
        <fullName evidence="3">Alpha/beta hydrolase</fullName>
    </submittedName>
</protein>
<dbReference type="Pfam" id="PF00561">
    <property type="entry name" value="Abhydrolase_1"/>
    <property type="match status" value="1"/>
</dbReference>
<dbReference type="Gene3D" id="3.40.50.1820">
    <property type="entry name" value="alpha/beta hydrolase"/>
    <property type="match status" value="1"/>
</dbReference>
<evidence type="ECO:0000259" key="2">
    <source>
        <dbReference type="Pfam" id="PF00561"/>
    </source>
</evidence>
<dbReference type="RefSeq" id="WP_225905701.1">
    <property type="nucleotide sequence ID" value="NZ_AP024597.1"/>
</dbReference>
<dbReference type="InterPro" id="IPR029058">
    <property type="entry name" value="AB_hydrolase_fold"/>
</dbReference>
<keyword evidence="1 3" id="KW-0378">Hydrolase</keyword>
<feature type="domain" description="AB hydrolase-1" evidence="2">
    <location>
        <begin position="24"/>
        <end position="243"/>
    </location>
</feature>
<proteinExistence type="predicted"/>
<dbReference type="Proteomes" id="UP000825123">
    <property type="component" value="Chromosome"/>
</dbReference>
<dbReference type="PANTHER" id="PTHR43798">
    <property type="entry name" value="MONOACYLGLYCEROL LIPASE"/>
    <property type="match status" value="1"/>
</dbReference>
<evidence type="ECO:0000313" key="4">
    <source>
        <dbReference type="Proteomes" id="UP000825123"/>
    </source>
</evidence>
<dbReference type="AlphaFoldDB" id="A0A8D5ZKE7"/>
<dbReference type="SUPFAM" id="SSF53474">
    <property type="entry name" value="alpha/beta-Hydrolases"/>
    <property type="match status" value="1"/>
</dbReference>
<reference evidence="3 4" key="1">
    <citation type="submission" date="2021-04" db="EMBL/GenBank/DDBJ databases">
        <title>Complete genome sequence of Stygiolobus sp. KN-1.</title>
        <authorList>
            <person name="Nakamura K."/>
            <person name="Sakai H."/>
            <person name="Kurosawa N."/>
        </authorList>
    </citation>
    <scope>NUCLEOTIDE SEQUENCE [LARGE SCALE GENOMIC DNA]</scope>
    <source>
        <strain evidence="3 4">KN-1</strain>
    </source>
</reference>
<dbReference type="GO" id="GO:0016787">
    <property type="term" value="F:hydrolase activity"/>
    <property type="evidence" value="ECO:0007669"/>
    <property type="project" value="UniProtKB-KW"/>
</dbReference>
<gene>
    <name evidence="3" type="ORF">KN1_26070</name>
</gene>
<evidence type="ECO:0000256" key="1">
    <source>
        <dbReference type="ARBA" id="ARBA00022801"/>
    </source>
</evidence>